<feature type="compositionally biased region" description="Basic and acidic residues" evidence="1">
    <location>
        <begin position="262"/>
        <end position="277"/>
    </location>
</feature>
<name>A0A6J4J5H9_9MICC</name>
<accession>A0A6J4J5H9</accession>
<feature type="compositionally biased region" description="Basic residues" evidence="1">
    <location>
        <begin position="1"/>
        <end position="11"/>
    </location>
</feature>
<organism evidence="2">
    <name type="scientific">uncultured Arthrobacter sp</name>
    <dbReference type="NCBI Taxonomy" id="114050"/>
    <lineage>
        <taxon>Bacteria</taxon>
        <taxon>Bacillati</taxon>
        <taxon>Actinomycetota</taxon>
        <taxon>Actinomycetes</taxon>
        <taxon>Micrococcales</taxon>
        <taxon>Micrococcaceae</taxon>
        <taxon>Arthrobacter</taxon>
        <taxon>environmental samples</taxon>
    </lineage>
</organism>
<evidence type="ECO:0000256" key="1">
    <source>
        <dbReference type="SAM" id="MobiDB-lite"/>
    </source>
</evidence>
<protein>
    <submittedName>
        <fullName evidence="2">Dipeptide transport system permease protein DppC</fullName>
    </submittedName>
</protein>
<feature type="compositionally biased region" description="Basic and acidic residues" evidence="1">
    <location>
        <begin position="12"/>
        <end position="29"/>
    </location>
</feature>
<feature type="compositionally biased region" description="Basic residues" evidence="1">
    <location>
        <begin position="237"/>
        <end position="258"/>
    </location>
</feature>
<feature type="compositionally biased region" description="Basic residues" evidence="1">
    <location>
        <begin position="65"/>
        <end position="97"/>
    </location>
</feature>
<feature type="region of interest" description="Disordered" evidence="1">
    <location>
        <begin position="1"/>
        <end position="313"/>
    </location>
</feature>
<dbReference type="EMBL" id="CADCTE010000174">
    <property type="protein sequence ID" value="CAA9271008.1"/>
    <property type="molecule type" value="Genomic_DNA"/>
</dbReference>
<feature type="compositionally biased region" description="Basic and acidic residues" evidence="1">
    <location>
        <begin position="205"/>
        <end position="220"/>
    </location>
</feature>
<feature type="compositionally biased region" description="Basic and acidic residues" evidence="1">
    <location>
        <begin position="168"/>
        <end position="186"/>
    </location>
</feature>
<dbReference type="AlphaFoldDB" id="A0A6J4J5H9"/>
<sequence>ECNLAPRRRRISSPDRPGDRDRRWNRPLEGRVPAPAAQPAGHRRRRHHRPVPARGAPRADPGPLRRQRAARPHRNHPDHHPRARRDRRLPARARPLRRGPAEQADLGRPGVPADRCGVHRPGPGRRNAPRRPRRRLRRLGGQRHHALRRHPAVGAKPAARGQHRRHPRPEPVRDHDRHRRLADPDLRAAAPFLNALPARIRLHPGRADPRTEPGHDHHEPPAAQQHGSGDRAGNAHPGHRGDRRRRPVLPRPWRRTAAGRRVGPDAHLRPGRAEHRAAAGVPARRLHRHHRPRLHPAGGVPAGGPGSQDPAEV</sequence>
<feature type="non-terminal residue" evidence="2">
    <location>
        <position position="1"/>
    </location>
</feature>
<evidence type="ECO:0000313" key="2">
    <source>
        <dbReference type="EMBL" id="CAA9271008.1"/>
    </source>
</evidence>
<feature type="compositionally biased region" description="Basic residues" evidence="1">
    <location>
        <begin position="127"/>
        <end position="151"/>
    </location>
</feature>
<gene>
    <name evidence="2" type="ORF">AVDCRST_MAG83-3267</name>
</gene>
<proteinExistence type="predicted"/>
<feature type="non-terminal residue" evidence="2">
    <location>
        <position position="313"/>
    </location>
</feature>
<feature type="compositionally biased region" description="Basic residues" evidence="1">
    <location>
        <begin position="284"/>
        <end position="294"/>
    </location>
</feature>
<reference evidence="2" key="1">
    <citation type="submission" date="2020-02" db="EMBL/GenBank/DDBJ databases">
        <authorList>
            <person name="Meier V. D."/>
        </authorList>
    </citation>
    <scope>NUCLEOTIDE SEQUENCE</scope>
    <source>
        <strain evidence="2">AVDCRST_MAG83</strain>
    </source>
</reference>
<feature type="compositionally biased region" description="Basic residues" evidence="1">
    <location>
        <begin position="41"/>
        <end position="51"/>
    </location>
</feature>
<feature type="compositionally biased region" description="Low complexity" evidence="1">
    <location>
        <begin position="52"/>
        <end position="64"/>
    </location>
</feature>